<keyword evidence="4" id="KW-1185">Reference proteome</keyword>
<evidence type="ECO:0000256" key="1">
    <source>
        <dbReference type="SAM" id="MobiDB-lite"/>
    </source>
</evidence>
<dbReference type="RefSeq" id="WP_329262867.1">
    <property type="nucleotide sequence ID" value="NZ_CP109011.1"/>
</dbReference>
<protein>
    <recommendedName>
        <fullName evidence="2">Guanylate cyclase domain-containing protein</fullName>
    </recommendedName>
</protein>
<dbReference type="EMBL" id="CP109011">
    <property type="protein sequence ID" value="WUT43099.1"/>
    <property type="molecule type" value="Genomic_DNA"/>
</dbReference>
<proteinExistence type="predicted"/>
<feature type="region of interest" description="Disordered" evidence="1">
    <location>
        <begin position="183"/>
        <end position="236"/>
    </location>
</feature>
<evidence type="ECO:0000259" key="2">
    <source>
        <dbReference type="PROSITE" id="PS50125"/>
    </source>
</evidence>
<gene>
    <name evidence="3" type="ORF">OG929_12690</name>
</gene>
<dbReference type="PROSITE" id="PS50125">
    <property type="entry name" value="GUANYLATE_CYCLASE_2"/>
    <property type="match status" value="1"/>
</dbReference>
<sequence length="248" mass="27333">MEGEAAYGFIVNVDAQGSGLLSDTEKPEMRRRLYEVTNAAFEQARIRAPRLYQEDRGDGILSVLAADVPPRRVVGEWLEYLHQDLRQLNRGLRTPLRLRVGLHIGPVTADEHGRSGRAVDLACRLGDCDTAKAILKAAEGSPLVAVASDRLYEDVVLAGGRWVEPDRYRRHEVELKEGRKAAWFTVPGLPQPPDPATTATAPRPEPPQPQPQGTGDSFVQNNHHHGSGQFIANGKVDTLHIDQYGGER</sequence>
<feature type="domain" description="Guanylate cyclase" evidence="2">
    <location>
        <begin position="9"/>
        <end position="126"/>
    </location>
</feature>
<organism evidence="3 4">
    <name type="scientific">Streptomyces pseudovenezuelae</name>
    <dbReference type="NCBI Taxonomy" id="67350"/>
    <lineage>
        <taxon>Bacteria</taxon>
        <taxon>Bacillati</taxon>
        <taxon>Actinomycetota</taxon>
        <taxon>Actinomycetes</taxon>
        <taxon>Kitasatosporales</taxon>
        <taxon>Streptomycetaceae</taxon>
        <taxon>Streptomyces</taxon>
        <taxon>Streptomyces aurantiacus group</taxon>
    </lineage>
</organism>
<accession>A0ABZ1WTJ1</accession>
<dbReference type="InterPro" id="IPR029787">
    <property type="entry name" value="Nucleotide_cyclase"/>
</dbReference>
<evidence type="ECO:0000313" key="4">
    <source>
        <dbReference type="Proteomes" id="UP001432168"/>
    </source>
</evidence>
<dbReference type="InterPro" id="IPR001054">
    <property type="entry name" value="A/G_cyclase"/>
</dbReference>
<dbReference type="SUPFAM" id="SSF55073">
    <property type="entry name" value="Nucleotide cyclase"/>
    <property type="match status" value="1"/>
</dbReference>
<dbReference type="Proteomes" id="UP001432168">
    <property type="component" value="Chromosome"/>
</dbReference>
<reference evidence="3" key="1">
    <citation type="submission" date="2022-10" db="EMBL/GenBank/DDBJ databases">
        <title>The complete genomes of actinobacterial strains from the NBC collection.</title>
        <authorList>
            <person name="Joergensen T.S."/>
            <person name="Alvarez Arevalo M."/>
            <person name="Sterndorff E.B."/>
            <person name="Faurdal D."/>
            <person name="Vuksanovic O."/>
            <person name="Mourched A.-S."/>
            <person name="Charusanti P."/>
            <person name="Shaw S."/>
            <person name="Blin K."/>
            <person name="Weber T."/>
        </authorList>
    </citation>
    <scope>NUCLEOTIDE SEQUENCE</scope>
    <source>
        <strain evidence="3">NBC_00686</strain>
    </source>
</reference>
<name>A0ABZ1WTJ1_9ACTN</name>
<dbReference type="Gene3D" id="3.30.70.1230">
    <property type="entry name" value="Nucleotide cyclase"/>
    <property type="match status" value="1"/>
</dbReference>
<evidence type="ECO:0000313" key="3">
    <source>
        <dbReference type="EMBL" id="WUT43099.1"/>
    </source>
</evidence>